<dbReference type="Proteomes" id="UP000525078">
    <property type="component" value="Unassembled WGS sequence"/>
</dbReference>
<gene>
    <name evidence="1" type="ORF">F8388_019054</name>
</gene>
<comment type="caution">
    <text evidence="1">The sequence shown here is derived from an EMBL/GenBank/DDBJ whole genome shotgun (WGS) entry which is preliminary data.</text>
</comment>
<evidence type="ECO:0000313" key="2">
    <source>
        <dbReference type="Proteomes" id="UP000525078"/>
    </source>
</evidence>
<accession>A0A7J6FCB8</accession>
<dbReference type="AlphaFoldDB" id="A0A7J6FCB8"/>
<name>A0A7J6FCB8_CANSA</name>
<protein>
    <submittedName>
        <fullName evidence="1">Uncharacterized protein</fullName>
    </submittedName>
</protein>
<organism evidence="1 2">
    <name type="scientific">Cannabis sativa</name>
    <name type="common">Hemp</name>
    <name type="synonym">Marijuana</name>
    <dbReference type="NCBI Taxonomy" id="3483"/>
    <lineage>
        <taxon>Eukaryota</taxon>
        <taxon>Viridiplantae</taxon>
        <taxon>Streptophyta</taxon>
        <taxon>Embryophyta</taxon>
        <taxon>Tracheophyta</taxon>
        <taxon>Spermatophyta</taxon>
        <taxon>Magnoliopsida</taxon>
        <taxon>eudicotyledons</taxon>
        <taxon>Gunneridae</taxon>
        <taxon>Pentapetalae</taxon>
        <taxon>rosids</taxon>
        <taxon>fabids</taxon>
        <taxon>Rosales</taxon>
        <taxon>Cannabaceae</taxon>
        <taxon>Cannabis</taxon>
    </lineage>
</organism>
<proteinExistence type="predicted"/>
<sequence length="128" mass="14894">MSFKIYDTPFLPNQLYVTDLKRADGTWDLAFIRAVFNGDDAELILGIPTNDASIDDKIMWHYSRNGEYSMRSGYRLASDMLEIEAQSNNRRMTEWLKCMWKRKIPSKVKHFVCKISHSWIPTKVGLAS</sequence>
<evidence type="ECO:0000313" key="1">
    <source>
        <dbReference type="EMBL" id="KAF4368337.1"/>
    </source>
</evidence>
<reference evidence="1 2" key="1">
    <citation type="journal article" date="2020" name="bioRxiv">
        <title>Sequence and annotation of 42 cannabis genomes reveals extensive copy number variation in cannabinoid synthesis and pathogen resistance genes.</title>
        <authorList>
            <person name="Mckernan K.J."/>
            <person name="Helbert Y."/>
            <person name="Kane L.T."/>
            <person name="Ebling H."/>
            <person name="Zhang L."/>
            <person name="Liu B."/>
            <person name="Eaton Z."/>
            <person name="Mclaughlin S."/>
            <person name="Kingan S."/>
            <person name="Baybayan P."/>
            <person name="Concepcion G."/>
            <person name="Jordan M."/>
            <person name="Riva A."/>
            <person name="Barbazuk W."/>
            <person name="Harkins T."/>
        </authorList>
    </citation>
    <scope>NUCLEOTIDE SEQUENCE [LARGE SCALE GENOMIC DNA]</scope>
    <source>
        <strain evidence="2">cv. Jamaican Lion 4</strain>
        <tissue evidence="1">Leaf</tissue>
    </source>
</reference>
<dbReference type="EMBL" id="JAATIP010000135">
    <property type="protein sequence ID" value="KAF4368337.1"/>
    <property type="molecule type" value="Genomic_DNA"/>
</dbReference>